<feature type="transmembrane region" description="Helical" evidence="6">
    <location>
        <begin position="879"/>
        <end position="900"/>
    </location>
</feature>
<evidence type="ECO:0000313" key="8">
    <source>
        <dbReference type="Proteomes" id="UP000316270"/>
    </source>
</evidence>
<feature type="transmembrane region" description="Helical" evidence="6">
    <location>
        <begin position="842"/>
        <end position="867"/>
    </location>
</feature>
<dbReference type="STRING" id="50376.A0A517L1T1"/>
<keyword evidence="2 6" id="KW-0812">Transmembrane</keyword>
<evidence type="ECO:0000256" key="1">
    <source>
        <dbReference type="ARBA" id="ARBA00004651"/>
    </source>
</evidence>
<name>A0A517L1T1_9PEZI</name>
<dbReference type="Pfam" id="PF01544">
    <property type="entry name" value="CorA"/>
    <property type="match status" value="1"/>
</dbReference>
<feature type="compositionally biased region" description="Acidic residues" evidence="5">
    <location>
        <begin position="76"/>
        <end position="87"/>
    </location>
</feature>
<dbReference type="SUPFAM" id="SSF144083">
    <property type="entry name" value="Magnesium transport protein CorA, transmembrane region"/>
    <property type="match status" value="1"/>
</dbReference>
<dbReference type="AlphaFoldDB" id="A0A517L1T1"/>
<evidence type="ECO:0000256" key="5">
    <source>
        <dbReference type="SAM" id="MobiDB-lite"/>
    </source>
</evidence>
<dbReference type="GO" id="GO:0005886">
    <property type="term" value="C:plasma membrane"/>
    <property type="evidence" value="ECO:0007669"/>
    <property type="project" value="UniProtKB-SubCell"/>
</dbReference>
<dbReference type="GO" id="GO:0050897">
    <property type="term" value="F:cobalt ion binding"/>
    <property type="evidence" value="ECO:0007669"/>
    <property type="project" value="TreeGrafter"/>
</dbReference>
<reference evidence="7 8" key="1">
    <citation type="submission" date="2019-07" db="EMBL/GenBank/DDBJ databases">
        <title>Finished genome of Venturia effusa.</title>
        <authorList>
            <person name="Young C.A."/>
            <person name="Cox M.P."/>
            <person name="Ganley A.R.D."/>
            <person name="David W.J."/>
        </authorList>
    </citation>
    <scope>NUCLEOTIDE SEQUENCE [LARGE SCALE GENOMIC DNA]</scope>
    <source>
        <strain evidence="8">albino</strain>
    </source>
</reference>
<evidence type="ECO:0000256" key="6">
    <source>
        <dbReference type="SAM" id="Phobius"/>
    </source>
</evidence>
<evidence type="ECO:0000256" key="3">
    <source>
        <dbReference type="ARBA" id="ARBA00022989"/>
    </source>
</evidence>
<feature type="compositionally biased region" description="Basic and acidic residues" evidence="5">
    <location>
        <begin position="100"/>
        <end position="111"/>
    </location>
</feature>
<proteinExistence type="predicted"/>
<dbReference type="GO" id="GO:0000287">
    <property type="term" value="F:magnesium ion binding"/>
    <property type="evidence" value="ECO:0007669"/>
    <property type="project" value="TreeGrafter"/>
</dbReference>
<keyword evidence="4 6" id="KW-0472">Membrane</keyword>
<dbReference type="Gene3D" id="1.20.58.340">
    <property type="entry name" value="Magnesium transport protein CorA, transmembrane region"/>
    <property type="match status" value="1"/>
</dbReference>
<dbReference type="PANTHER" id="PTHR46494">
    <property type="entry name" value="CORA FAMILY METAL ION TRANSPORTER (EUROFUNG)"/>
    <property type="match status" value="1"/>
</dbReference>
<feature type="region of interest" description="Disordered" evidence="5">
    <location>
        <begin position="1"/>
        <end position="113"/>
    </location>
</feature>
<feature type="compositionally biased region" description="Basic and acidic residues" evidence="5">
    <location>
        <begin position="59"/>
        <end position="75"/>
    </location>
</feature>
<protein>
    <submittedName>
        <fullName evidence="7">Uncharacterized protein</fullName>
    </submittedName>
</protein>
<sequence>MMVEESSYSRRDRDAAGARPSQQRQCQHPRPSDDGDFTSNAQFEFGELDQEVALHGHRRPADRSESQSETDHGEEAVEFEVSEDDLTDLFSRPQPPHDSTGAREEERKDSDAMLEDSYAWNSVKSGYKSETYDVLPSHFSTSEDGKLGRVPVPALFMAETPEPDPTRSFGVFKWLHLENTNMSFEAFRAFAMQAEGLEGSDREQLKRLLIEVYSTYDSGNKDNRYLKPGVEASCKVRADSPPSHKSIAWSCVPYLRIGKHNIIADPDDLSQHPPWGLLQWHYNDFNNRRNLDLDQTVCRFQSSSDIVQIDQLWCITINQGLILTSARCSAETLVGKNSSLRSEDIGTMTTQNGTLTRGLLVHDLGNRVWAFDANQCGTWLKFVAHFRTITEYFDEDYSVFEKTTMIRPKDWFEIHSRAMLSLVRLTVVQRSGAIVDYTTKSVSAHRTEGPDQSQAGDDSLFAKFRVFPWLWAGSIPSKDSDSVLELAAYLDHLAKTHPSLLAQVRGDRNVQQAEGTSLLYAEELIKKLHETVDSPQSKGQTDIKARKSFVELKHSIWSSACGIAGFFLPSADNSLLSQRYWTLINNILEANYDDCTIELESLATHLKRLSKKMIELQQLLHPSSFPVSHTLELPAELGLMWTLILKALVTAGKLHYSSYQVADNFRQCGRLLKYARRKLLQALAPQDLARAEIVLPISLLGVVLNTLVQDIKIDVSNNLTSTYSQYSDQLELDILKSRGDREHHAQFTRVSHELSVMRDIAASQIKVLEELQRIFGTEAGGFAAEAIGVHGPETGLEYRLLHRARRTAQAGYKQYMALMKEFEDLKTENERMVKMKKDTRETASVIFAIVSTIFLPLTAVASVLGMNTSDIRDMKQSQWIFWIIGIPLAVVTGLLCLAAVDRHLISMSFYRLGDLFSRGDGREIQLSRHSPNTPETGKTPITSIVGGTRGKAVDVELGKPDSNLHVQR</sequence>
<keyword evidence="8" id="KW-1185">Reference proteome</keyword>
<evidence type="ECO:0000313" key="7">
    <source>
        <dbReference type="EMBL" id="QDS69576.1"/>
    </source>
</evidence>
<evidence type="ECO:0000256" key="2">
    <source>
        <dbReference type="ARBA" id="ARBA00022692"/>
    </source>
</evidence>
<dbReference type="EMBL" id="CP042187">
    <property type="protein sequence ID" value="QDS69576.1"/>
    <property type="molecule type" value="Genomic_DNA"/>
</dbReference>
<comment type="subcellular location">
    <subcellularLocation>
        <location evidence="1">Cell membrane</location>
        <topology evidence="1">Multi-pass membrane protein</topology>
    </subcellularLocation>
</comment>
<dbReference type="InterPro" id="IPR002523">
    <property type="entry name" value="MgTranspt_CorA/ZnTranspt_ZntB"/>
</dbReference>
<dbReference type="OrthoDB" id="5430750at2759"/>
<dbReference type="GO" id="GO:0015095">
    <property type="term" value="F:magnesium ion transmembrane transporter activity"/>
    <property type="evidence" value="ECO:0007669"/>
    <property type="project" value="TreeGrafter"/>
</dbReference>
<evidence type="ECO:0000256" key="4">
    <source>
        <dbReference type="ARBA" id="ARBA00023136"/>
    </source>
</evidence>
<dbReference type="PANTHER" id="PTHR46494:SF1">
    <property type="entry name" value="CORA FAMILY METAL ION TRANSPORTER (EUROFUNG)"/>
    <property type="match status" value="1"/>
</dbReference>
<feature type="region of interest" description="Disordered" evidence="5">
    <location>
        <begin position="923"/>
        <end position="945"/>
    </location>
</feature>
<dbReference type="InterPro" id="IPR045863">
    <property type="entry name" value="CorA_TM1_TM2"/>
</dbReference>
<dbReference type="Proteomes" id="UP000316270">
    <property type="component" value="Chromosome 3"/>
</dbReference>
<accession>A0A517L1T1</accession>
<organism evidence="7 8">
    <name type="scientific">Venturia effusa</name>
    <dbReference type="NCBI Taxonomy" id="50376"/>
    <lineage>
        <taxon>Eukaryota</taxon>
        <taxon>Fungi</taxon>
        <taxon>Dikarya</taxon>
        <taxon>Ascomycota</taxon>
        <taxon>Pezizomycotina</taxon>
        <taxon>Dothideomycetes</taxon>
        <taxon>Pleosporomycetidae</taxon>
        <taxon>Venturiales</taxon>
        <taxon>Venturiaceae</taxon>
        <taxon>Venturia</taxon>
    </lineage>
</organism>
<dbReference type="GO" id="GO:0015087">
    <property type="term" value="F:cobalt ion transmembrane transporter activity"/>
    <property type="evidence" value="ECO:0007669"/>
    <property type="project" value="TreeGrafter"/>
</dbReference>
<keyword evidence="3 6" id="KW-1133">Transmembrane helix</keyword>
<feature type="compositionally biased region" description="Basic and acidic residues" evidence="5">
    <location>
        <begin position="7"/>
        <end position="16"/>
    </location>
</feature>
<gene>
    <name evidence="7" type="ORF">FKW77_008205</name>
</gene>
<feature type="compositionally biased region" description="Polar residues" evidence="5">
    <location>
        <begin position="927"/>
        <end position="942"/>
    </location>
</feature>